<organism evidence="2 3">
    <name type="scientific">Photorhabdus temperata J3</name>
    <dbReference type="NCBI Taxonomy" id="1389415"/>
    <lineage>
        <taxon>Bacteria</taxon>
        <taxon>Pseudomonadati</taxon>
        <taxon>Pseudomonadota</taxon>
        <taxon>Gammaproteobacteria</taxon>
        <taxon>Enterobacterales</taxon>
        <taxon>Morganellaceae</taxon>
        <taxon>Photorhabdus</taxon>
    </lineage>
</organism>
<keyword evidence="1" id="KW-0472">Membrane</keyword>
<protein>
    <submittedName>
        <fullName evidence="2">Uncharacterized protein</fullName>
    </submittedName>
</protein>
<evidence type="ECO:0000256" key="1">
    <source>
        <dbReference type="SAM" id="Phobius"/>
    </source>
</evidence>
<dbReference type="SUPFAM" id="SSF160207">
    <property type="entry name" value="NMB0488-like"/>
    <property type="match status" value="1"/>
</dbReference>
<evidence type="ECO:0000313" key="3">
    <source>
        <dbReference type="Proteomes" id="UP000017133"/>
    </source>
</evidence>
<keyword evidence="1" id="KW-0812">Transmembrane</keyword>
<evidence type="ECO:0000313" key="2">
    <source>
        <dbReference type="EMBL" id="ERT10646.1"/>
    </source>
</evidence>
<dbReference type="AlphaFoldDB" id="U7QW40"/>
<gene>
    <name evidence="2" type="ORF">O185_23505</name>
</gene>
<accession>U7QW40</accession>
<name>U7QW40_PHOTE</name>
<keyword evidence="3" id="KW-1185">Reference proteome</keyword>
<keyword evidence="1" id="KW-1133">Transmembrane helix</keyword>
<comment type="caution">
    <text evidence="2">The sequence shown here is derived from an EMBL/GenBank/DDBJ whole genome shotgun (WGS) entry which is preliminary data.</text>
</comment>
<proteinExistence type="predicted"/>
<dbReference type="EMBL" id="AXDT01000282">
    <property type="protein sequence ID" value="ERT10646.1"/>
    <property type="molecule type" value="Genomic_DNA"/>
</dbReference>
<dbReference type="Gene3D" id="3.40.1590.10">
    <property type="entry name" value="NMB0488-like"/>
    <property type="match status" value="1"/>
</dbReference>
<sequence length="54" mass="6338">MMFNKDQDYWAGCYSTKEFLLIETYSGLGMVGSILYFPAIYLHRMLIIEISVKH</sequence>
<feature type="transmembrane region" description="Helical" evidence="1">
    <location>
        <begin position="20"/>
        <end position="42"/>
    </location>
</feature>
<dbReference type="InterPro" id="IPR037891">
    <property type="entry name" value="Cdil-like_sf"/>
</dbReference>
<dbReference type="Proteomes" id="UP000017133">
    <property type="component" value="Unassembled WGS sequence"/>
</dbReference>
<reference evidence="2 3" key="1">
    <citation type="submission" date="2013-10" db="EMBL/GenBank/DDBJ databases">
        <title>Whole Genome Shotgun Sequence of Photorhabdus temperata J3.</title>
        <authorList>
            <person name="Park G.-S."/>
            <person name="Hong S.-J."/>
            <person name="Shin J.-H."/>
        </authorList>
    </citation>
    <scope>NUCLEOTIDE SEQUENCE [LARGE SCALE GENOMIC DNA]</scope>
    <source>
        <strain evidence="2 3">J3</strain>
    </source>
</reference>